<dbReference type="Pfam" id="PF00015">
    <property type="entry name" value="MCPsignal"/>
    <property type="match status" value="1"/>
</dbReference>
<dbReference type="STRING" id="1396821.SAMN05444515_11652"/>
<dbReference type="CDD" id="cd11386">
    <property type="entry name" value="MCP_signal"/>
    <property type="match status" value="1"/>
</dbReference>
<accession>A0A1H7Q8Z6</accession>
<dbReference type="SMART" id="SM00283">
    <property type="entry name" value="MA"/>
    <property type="match status" value="1"/>
</dbReference>
<proteinExistence type="inferred from homology"/>
<keyword evidence="2 4" id="KW-0807">Transducer</keyword>
<feature type="coiled-coil region" evidence="5">
    <location>
        <begin position="174"/>
        <end position="201"/>
    </location>
</feature>
<evidence type="ECO:0000259" key="6">
    <source>
        <dbReference type="PROSITE" id="PS50111"/>
    </source>
</evidence>
<feature type="domain" description="Methyl-accepting transducer" evidence="6">
    <location>
        <begin position="103"/>
        <end position="339"/>
    </location>
</feature>
<dbReference type="PROSITE" id="PS50111">
    <property type="entry name" value="CHEMOTAXIS_TRANSDUC_2"/>
    <property type="match status" value="1"/>
</dbReference>
<dbReference type="Gene3D" id="1.10.287.950">
    <property type="entry name" value="Methyl-accepting chemotaxis protein"/>
    <property type="match status" value="1"/>
</dbReference>
<dbReference type="Proteomes" id="UP000199256">
    <property type="component" value="Unassembled WGS sequence"/>
</dbReference>
<sequence length="547" mass="59613">MTQRMLLMTGLVVLSGLLALSLVWLLGPGPGSAILASVLATGGAVAVMDRLQVAPRERNLEALYTRCRSRTPTPLGDHDDSRVKIIAQALDQQGKLAGRLADTGSRIAVSAAEVSHASVTLKQRVHSQVSTVNGIADASGQISATVQTSVESSEQAAESARLTNEASHDGHACVEDALSHMEEMKARMEQASQLMSRLEGRAGEIQRITQVISGIAEQTNLLALNAAIEAARAGEQGRGFAVVADEVRSLANRTSQATGEIGQMVQEINTETHQAASTMQQLVESVQGSADRTVKVDQHLSDILNHSANADNCIQTVVSGAEQNHQHLDEVTRAIQTVSSHLRETEDDVSHLSAQAEQLAERAELIYELLGDVGLGGLHDQVRHEAEQAAAAVGRAFEAAVDAGRIRLEDLFDRNYKPIPDTDPVKHKTRFDDFTDQVLPAIQEPILERHRFIAYAGAVDDRGYFPTHNRRYAKALTGDYEKDLANNRTKRIFKDRTGSRCGSHQKPYLLQTYKRDTGEIMHDLSVPIFVKGRHWGGFRIGYHDRSG</sequence>
<dbReference type="RefSeq" id="WP_245740849.1">
    <property type="nucleotide sequence ID" value="NZ_FOAA01000016.1"/>
</dbReference>
<evidence type="ECO:0000256" key="5">
    <source>
        <dbReference type="SAM" id="Coils"/>
    </source>
</evidence>
<dbReference type="GO" id="GO:0016020">
    <property type="term" value="C:membrane"/>
    <property type="evidence" value="ECO:0007669"/>
    <property type="project" value="UniProtKB-SubCell"/>
</dbReference>
<evidence type="ECO:0000256" key="2">
    <source>
        <dbReference type="ARBA" id="ARBA00023224"/>
    </source>
</evidence>
<comment type="subcellular location">
    <subcellularLocation>
        <location evidence="1">Membrane</location>
    </subcellularLocation>
</comment>
<organism evidence="7 8">
    <name type="scientific">Ectothiorhodospira marina</name>
    <dbReference type="NCBI Taxonomy" id="1396821"/>
    <lineage>
        <taxon>Bacteria</taxon>
        <taxon>Pseudomonadati</taxon>
        <taxon>Pseudomonadota</taxon>
        <taxon>Gammaproteobacteria</taxon>
        <taxon>Chromatiales</taxon>
        <taxon>Ectothiorhodospiraceae</taxon>
        <taxon>Ectothiorhodospira</taxon>
    </lineage>
</organism>
<dbReference type="AlphaFoldDB" id="A0A1H7Q8Z6"/>
<protein>
    <submittedName>
        <fullName evidence="7">Methyl-accepting chemotaxis protein</fullName>
    </submittedName>
</protein>
<evidence type="ECO:0000313" key="7">
    <source>
        <dbReference type="EMBL" id="SEL43767.1"/>
    </source>
</evidence>
<comment type="similarity">
    <text evidence="3">Belongs to the methyl-accepting chemotaxis (MCP) protein family.</text>
</comment>
<evidence type="ECO:0000256" key="1">
    <source>
        <dbReference type="ARBA" id="ARBA00004370"/>
    </source>
</evidence>
<dbReference type="GO" id="GO:0007165">
    <property type="term" value="P:signal transduction"/>
    <property type="evidence" value="ECO:0007669"/>
    <property type="project" value="UniProtKB-KW"/>
</dbReference>
<evidence type="ECO:0000256" key="4">
    <source>
        <dbReference type="PROSITE-ProRule" id="PRU00284"/>
    </source>
</evidence>
<dbReference type="EMBL" id="FOAA01000016">
    <property type="protein sequence ID" value="SEL43767.1"/>
    <property type="molecule type" value="Genomic_DNA"/>
</dbReference>
<dbReference type="InterPro" id="IPR004089">
    <property type="entry name" value="MCPsignal_dom"/>
</dbReference>
<dbReference type="PANTHER" id="PTHR32089:SF120">
    <property type="entry name" value="METHYL-ACCEPTING CHEMOTAXIS PROTEIN TLPQ"/>
    <property type="match status" value="1"/>
</dbReference>
<keyword evidence="5" id="KW-0175">Coiled coil</keyword>
<dbReference type="GO" id="GO:0006935">
    <property type="term" value="P:chemotaxis"/>
    <property type="evidence" value="ECO:0007669"/>
    <property type="project" value="UniProtKB-ARBA"/>
</dbReference>
<reference evidence="8" key="1">
    <citation type="submission" date="2016-10" db="EMBL/GenBank/DDBJ databases">
        <authorList>
            <person name="Varghese N."/>
            <person name="Submissions S."/>
        </authorList>
    </citation>
    <scope>NUCLEOTIDE SEQUENCE [LARGE SCALE GENOMIC DNA]</scope>
    <source>
        <strain evidence="8">DSM 241</strain>
    </source>
</reference>
<keyword evidence="8" id="KW-1185">Reference proteome</keyword>
<gene>
    <name evidence="7" type="ORF">SAMN05444515_11652</name>
</gene>
<name>A0A1H7Q8Z6_9GAMM</name>
<evidence type="ECO:0000256" key="3">
    <source>
        <dbReference type="ARBA" id="ARBA00029447"/>
    </source>
</evidence>
<evidence type="ECO:0000313" key="8">
    <source>
        <dbReference type="Proteomes" id="UP000199256"/>
    </source>
</evidence>
<dbReference type="SUPFAM" id="SSF58104">
    <property type="entry name" value="Methyl-accepting chemotaxis protein (MCP) signaling domain"/>
    <property type="match status" value="1"/>
</dbReference>
<dbReference type="PANTHER" id="PTHR32089">
    <property type="entry name" value="METHYL-ACCEPTING CHEMOTAXIS PROTEIN MCPB"/>
    <property type="match status" value="1"/>
</dbReference>